<dbReference type="GO" id="GO:0007059">
    <property type="term" value="P:chromosome segregation"/>
    <property type="evidence" value="ECO:0007669"/>
    <property type="project" value="InterPro"/>
</dbReference>
<dbReference type="FunFam" id="3.30.457.50:FF:000001">
    <property type="entry name" value="Probable kinetochore protein spc25"/>
    <property type="match status" value="1"/>
</dbReference>
<keyword evidence="9" id="KW-0995">Kinetochore</keyword>
<comment type="similarity">
    <text evidence="2 9">Belongs to the SPC25 family.</text>
</comment>
<feature type="region of interest" description="Disordered" evidence="11">
    <location>
        <begin position="297"/>
        <end position="344"/>
    </location>
</feature>
<dbReference type="EMBL" id="BPVZ01000051">
    <property type="protein sequence ID" value="GKV18977.1"/>
    <property type="molecule type" value="Genomic_DNA"/>
</dbReference>
<evidence type="ECO:0000256" key="6">
    <source>
        <dbReference type="ARBA" id="ARBA00023054"/>
    </source>
</evidence>
<accession>A0AAV5K4X8</accession>
<evidence type="ECO:0000259" key="12">
    <source>
        <dbReference type="Pfam" id="PF08234"/>
    </source>
</evidence>
<evidence type="ECO:0000313" key="14">
    <source>
        <dbReference type="Proteomes" id="UP001054252"/>
    </source>
</evidence>
<dbReference type="InterPro" id="IPR013255">
    <property type="entry name" value="Spc25_C"/>
</dbReference>
<evidence type="ECO:0000313" key="13">
    <source>
        <dbReference type="EMBL" id="GKV18977.1"/>
    </source>
</evidence>
<keyword evidence="4 9" id="KW-0132">Cell division</keyword>
<comment type="subcellular location">
    <subcellularLocation>
        <location evidence="1">Chromosome</location>
        <location evidence="1">Centromere</location>
    </subcellularLocation>
    <subcellularLocation>
        <location evidence="9">Nucleus</location>
    </subcellularLocation>
    <subcellularLocation>
        <location evidence="9">Chromosome</location>
        <location evidence="9">Centromere</location>
        <location evidence="9">Kinetochore</location>
    </subcellularLocation>
</comment>
<protein>
    <recommendedName>
        <fullName evidence="9">Kinetochore protein SPC25</fullName>
    </recommendedName>
</protein>
<feature type="compositionally biased region" description="Polar residues" evidence="11">
    <location>
        <begin position="322"/>
        <end position="335"/>
    </location>
</feature>
<keyword evidence="8 9" id="KW-0137">Centromere</keyword>
<dbReference type="PANTHER" id="PTHR14281">
    <property type="entry name" value="KINETOCHORE PROTEIN SPC25-RELATED"/>
    <property type="match status" value="1"/>
</dbReference>
<keyword evidence="6 10" id="KW-0175">Coiled coil</keyword>
<keyword evidence="14" id="KW-1185">Reference proteome</keyword>
<comment type="caution">
    <text evidence="13">The sequence shown here is derived from an EMBL/GenBank/DDBJ whole genome shotgun (WGS) entry which is preliminary data.</text>
</comment>
<organism evidence="13 14">
    <name type="scientific">Rubroshorea leprosula</name>
    <dbReference type="NCBI Taxonomy" id="152421"/>
    <lineage>
        <taxon>Eukaryota</taxon>
        <taxon>Viridiplantae</taxon>
        <taxon>Streptophyta</taxon>
        <taxon>Embryophyta</taxon>
        <taxon>Tracheophyta</taxon>
        <taxon>Spermatophyta</taxon>
        <taxon>Magnoliopsida</taxon>
        <taxon>eudicotyledons</taxon>
        <taxon>Gunneridae</taxon>
        <taxon>Pentapetalae</taxon>
        <taxon>rosids</taxon>
        <taxon>malvids</taxon>
        <taxon>Malvales</taxon>
        <taxon>Dipterocarpaceae</taxon>
        <taxon>Rubroshorea</taxon>
    </lineage>
</organism>
<evidence type="ECO:0000256" key="10">
    <source>
        <dbReference type="SAM" id="Coils"/>
    </source>
</evidence>
<evidence type="ECO:0000256" key="2">
    <source>
        <dbReference type="ARBA" id="ARBA00006379"/>
    </source>
</evidence>
<feature type="coiled-coil region" evidence="10">
    <location>
        <begin position="50"/>
        <end position="114"/>
    </location>
</feature>
<name>A0AAV5K4X8_9ROSI</name>
<proteinExistence type="inferred from homology"/>
<gene>
    <name evidence="13" type="ORF">SLEP1_g29282</name>
</gene>
<dbReference type="GO" id="GO:0051301">
    <property type="term" value="P:cell division"/>
    <property type="evidence" value="ECO:0007669"/>
    <property type="project" value="UniProtKB-UniRule"/>
</dbReference>
<evidence type="ECO:0000256" key="4">
    <source>
        <dbReference type="ARBA" id="ARBA00022618"/>
    </source>
</evidence>
<evidence type="ECO:0000256" key="11">
    <source>
        <dbReference type="SAM" id="MobiDB-lite"/>
    </source>
</evidence>
<keyword evidence="3 9" id="KW-0158">Chromosome</keyword>
<dbReference type="GO" id="GO:0031262">
    <property type="term" value="C:Ndc80 complex"/>
    <property type="evidence" value="ECO:0007669"/>
    <property type="project" value="InterPro"/>
</dbReference>
<sequence>MHSQTEESVRNKMESLRLISDGEIPMQQQKMDAFAASFETSLDSVNARAKENAENQAKLANMKANLREAEDKLVKVLAVKTRKEAQQMATRESISAAKARIEELKRTVQIQTARRDEHAAIISQQSLALAISEEKGKQDFEHRGEIQEAISWYNCVLGFHIEGGQGVKFTFNNINTQNPKEEYSFSIRHANDTYTLLDCDPHVNGIKDLIHDLNRTNGLFKFVIIMRQKFQEAAAHGLLPQSTSLCQESSTISLSAPVFSVSTETSESPAMRDDHQGQLGEVNRLCKEVYPISESLDKMNDNQISDGKVNSHYKKVNRGRGTKSSILSPESVTPRRSTRLKVRK</sequence>
<dbReference type="Proteomes" id="UP001054252">
    <property type="component" value="Unassembled WGS sequence"/>
</dbReference>
<evidence type="ECO:0000256" key="9">
    <source>
        <dbReference type="RuleBase" id="RU367150"/>
    </source>
</evidence>
<dbReference type="GO" id="GO:0005634">
    <property type="term" value="C:nucleus"/>
    <property type="evidence" value="ECO:0007669"/>
    <property type="project" value="UniProtKB-SubCell"/>
</dbReference>
<comment type="function">
    <text evidence="9">Acts as a component of the essential kinetochore-associated NDC80 complex, which is required for chromosome segregation and spindle checkpoint activity.</text>
</comment>
<keyword evidence="7 9" id="KW-0131">Cell cycle</keyword>
<dbReference type="InterPro" id="IPR045143">
    <property type="entry name" value="Spc25"/>
</dbReference>
<comment type="subunit">
    <text evidence="9">Component of the NDC80 complex.</text>
</comment>
<reference evidence="13 14" key="1">
    <citation type="journal article" date="2021" name="Commun. Biol.">
        <title>The genome of Shorea leprosula (Dipterocarpaceae) highlights the ecological relevance of drought in aseasonal tropical rainforests.</title>
        <authorList>
            <person name="Ng K.K.S."/>
            <person name="Kobayashi M.J."/>
            <person name="Fawcett J.A."/>
            <person name="Hatakeyama M."/>
            <person name="Paape T."/>
            <person name="Ng C.H."/>
            <person name="Ang C.C."/>
            <person name="Tnah L.H."/>
            <person name="Lee C.T."/>
            <person name="Nishiyama T."/>
            <person name="Sese J."/>
            <person name="O'Brien M.J."/>
            <person name="Copetti D."/>
            <person name="Mohd Noor M.I."/>
            <person name="Ong R.C."/>
            <person name="Putra M."/>
            <person name="Sireger I.Z."/>
            <person name="Indrioko S."/>
            <person name="Kosugi Y."/>
            <person name="Izuno A."/>
            <person name="Isagi Y."/>
            <person name="Lee S.L."/>
            <person name="Shimizu K.K."/>
        </authorList>
    </citation>
    <scope>NUCLEOTIDE SEQUENCE [LARGE SCALE GENOMIC DNA]</scope>
    <source>
        <strain evidence="13">214</strain>
    </source>
</reference>
<evidence type="ECO:0000256" key="5">
    <source>
        <dbReference type="ARBA" id="ARBA00022776"/>
    </source>
</evidence>
<evidence type="ECO:0000256" key="7">
    <source>
        <dbReference type="ARBA" id="ARBA00023306"/>
    </source>
</evidence>
<evidence type="ECO:0000256" key="1">
    <source>
        <dbReference type="ARBA" id="ARBA00004584"/>
    </source>
</evidence>
<dbReference type="CDD" id="cd23784">
    <property type="entry name" value="RWD_Spc25"/>
    <property type="match status" value="1"/>
</dbReference>
<dbReference type="PANTHER" id="PTHR14281:SF0">
    <property type="entry name" value="KINETOCHORE PROTEIN SPC25"/>
    <property type="match status" value="1"/>
</dbReference>
<feature type="domain" description="Chromosome segregation protein Spc25 C-terminal" evidence="12">
    <location>
        <begin position="163"/>
        <end position="231"/>
    </location>
</feature>
<feature type="compositionally biased region" description="Basic residues" evidence="11">
    <location>
        <begin position="311"/>
        <end position="321"/>
    </location>
</feature>
<dbReference type="Gene3D" id="3.30.457.50">
    <property type="entry name" value="Chromosome segregation protein Spc25"/>
    <property type="match status" value="1"/>
</dbReference>
<keyword evidence="5 9" id="KW-0498">Mitosis</keyword>
<evidence type="ECO:0000256" key="3">
    <source>
        <dbReference type="ARBA" id="ARBA00022454"/>
    </source>
</evidence>
<dbReference type="Pfam" id="PF08234">
    <property type="entry name" value="Spindle_Spc25"/>
    <property type="match status" value="1"/>
</dbReference>
<evidence type="ECO:0000256" key="8">
    <source>
        <dbReference type="ARBA" id="ARBA00023328"/>
    </source>
</evidence>
<dbReference type="AlphaFoldDB" id="A0AAV5K4X8"/>
<keyword evidence="9" id="KW-0539">Nucleus</keyword>